<dbReference type="AlphaFoldDB" id="A0A915KUQ4"/>
<evidence type="ECO:0000313" key="2">
    <source>
        <dbReference type="Proteomes" id="UP000887565"/>
    </source>
</evidence>
<dbReference type="Proteomes" id="UP000887565">
    <property type="component" value="Unplaced"/>
</dbReference>
<evidence type="ECO:0000313" key="3">
    <source>
        <dbReference type="WBParaSite" id="nRc.2.0.1.t42520-RA"/>
    </source>
</evidence>
<name>A0A915KUQ4_ROMCU</name>
<protein>
    <submittedName>
        <fullName evidence="3">Uncharacterized protein</fullName>
    </submittedName>
</protein>
<dbReference type="WBParaSite" id="nRc.2.0.1.t42520-RA">
    <property type="protein sequence ID" value="nRc.2.0.1.t42520-RA"/>
    <property type="gene ID" value="nRc.2.0.1.g42520"/>
</dbReference>
<sequence>MKPDQTGEMLALSRRNFHGQLQSIFSETMSEQYVNQRNVVPYCQLYNEESLVDEYKKTKRDEKPNAEESEKIKKNEAQNDDGFREINHEKEQSEHGFEKINYEEIEKGIAAKFPSLST</sequence>
<evidence type="ECO:0000256" key="1">
    <source>
        <dbReference type="SAM" id="MobiDB-lite"/>
    </source>
</evidence>
<organism evidence="2 3">
    <name type="scientific">Romanomermis culicivorax</name>
    <name type="common">Nematode worm</name>
    <dbReference type="NCBI Taxonomy" id="13658"/>
    <lineage>
        <taxon>Eukaryota</taxon>
        <taxon>Metazoa</taxon>
        <taxon>Ecdysozoa</taxon>
        <taxon>Nematoda</taxon>
        <taxon>Enoplea</taxon>
        <taxon>Dorylaimia</taxon>
        <taxon>Mermithida</taxon>
        <taxon>Mermithoidea</taxon>
        <taxon>Mermithidae</taxon>
        <taxon>Romanomermis</taxon>
    </lineage>
</organism>
<reference evidence="3" key="1">
    <citation type="submission" date="2022-11" db="UniProtKB">
        <authorList>
            <consortium name="WormBaseParasite"/>
        </authorList>
    </citation>
    <scope>IDENTIFICATION</scope>
</reference>
<proteinExistence type="predicted"/>
<feature type="region of interest" description="Disordered" evidence="1">
    <location>
        <begin position="56"/>
        <end position="100"/>
    </location>
</feature>
<accession>A0A915KUQ4</accession>
<keyword evidence="2" id="KW-1185">Reference proteome</keyword>